<dbReference type="OrthoDB" id="9798604at2"/>
<reference evidence="6 7" key="1">
    <citation type="submission" date="2012-02" db="EMBL/GenBank/DDBJ databases">
        <title>Improved High-Quality Draft sequence of Microvirga sp. WSM3557.</title>
        <authorList>
            <consortium name="US DOE Joint Genome Institute"/>
            <person name="Lucas S."/>
            <person name="Han J."/>
            <person name="Lapidus A."/>
            <person name="Cheng J.-F."/>
            <person name="Goodwin L."/>
            <person name="Pitluck S."/>
            <person name="Peters L."/>
            <person name="Zhang X."/>
            <person name="Detter J.C."/>
            <person name="Han C."/>
            <person name="Tapia R."/>
            <person name="Land M."/>
            <person name="Hauser L."/>
            <person name="Kyrpides N."/>
            <person name="Ivanova N."/>
            <person name="Pagani I."/>
            <person name="Brau L."/>
            <person name="Yates R."/>
            <person name="O'Hara G."/>
            <person name="Rui T."/>
            <person name="Howieson J."/>
            <person name="Reeve W."/>
            <person name="Woyke T."/>
        </authorList>
    </citation>
    <scope>NUCLEOTIDE SEQUENCE [LARGE SCALE GENOMIC DNA]</scope>
    <source>
        <strain evidence="6 7">WSM3557</strain>
    </source>
</reference>
<evidence type="ECO:0000256" key="3">
    <source>
        <dbReference type="ARBA" id="ARBA00022827"/>
    </source>
</evidence>
<keyword evidence="2" id="KW-0285">Flavoprotein</keyword>
<dbReference type="InterPro" id="IPR017896">
    <property type="entry name" value="4Fe4S_Fe-S-bd"/>
</dbReference>
<feature type="domain" description="4Fe-4S ferredoxin-type" evidence="5">
    <location>
        <begin position="202"/>
        <end position="233"/>
    </location>
</feature>
<dbReference type="PANTHER" id="PTHR46056:SF12">
    <property type="entry name" value="LONG-CHAIN-ALCOHOL OXIDASE"/>
    <property type="match status" value="1"/>
</dbReference>
<keyword evidence="3" id="KW-0274">FAD</keyword>
<dbReference type="Gene3D" id="3.50.50.60">
    <property type="entry name" value="FAD/NAD(P)-binding domain"/>
    <property type="match status" value="2"/>
</dbReference>
<evidence type="ECO:0000256" key="1">
    <source>
        <dbReference type="ARBA" id="ARBA00010790"/>
    </source>
</evidence>
<evidence type="ECO:0000259" key="5">
    <source>
        <dbReference type="PROSITE" id="PS51379"/>
    </source>
</evidence>
<dbReference type="GO" id="GO:0050660">
    <property type="term" value="F:flavin adenine dinucleotide binding"/>
    <property type="evidence" value="ECO:0007669"/>
    <property type="project" value="InterPro"/>
</dbReference>
<dbReference type="RefSeq" id="WP_009489791.1">
    <property type="nucleotide sequence ID" value="NZ_CP141050.1"/>
</dbReference>
<dbReference type="PANTHER" id="PTHR46056">
    <property type="entry name" value="LONG-CHAIN-ALCOHOL OXIDASE"/>
    <property type="match status" value="1"/>
</dbReference>
<sequence>MAEYDAIVVGAGAGGGIVAAVLAEAGKRVLLIERGLARTYANSGRRDHLRNHRLSTYGHNTGPDLDGNPRVFVDPSGNEKIVRPHENGYHANAACLGSGTFVYGGMAWRFLPDDFRMASRYGVPEGSSLTNWPVSYDDLEPWYDRAEWDIGVAGSNDGNALQGPRRRGYPMPPVAPQAPAPVLRRGAAALGLPTFVPPLLINTVPRDGREACVQCGSCVGFPCPSNGKNGTQNTVIPRALATGLCKLVTGAAVENVDTDERGHVIGVTFVEDGESGPRRTTARSKAVVLSCGAIETARLLLLSASRIHPKGLGNERDQVGRHLQGHYYPTAFGLFDEEVHDPRGPGLTTATCAYNHGNDGIIGGAMLADDFIMLPIIFWKHALPPDLPRWGAEAKEFMRRNFRRVTQIKGPVHEIPNPDCRVELDGRVKDRLGLPVARLSGVAHPETVRTARFMLNRAKEWLEAAGAVRTWGVDPKPRLSAHQHQAGTCRMGNDPRLSVTDPWGRVWGHDNLFISDASIHPTNGGFNPVLTIMALAFRNGHHVAASL</sequence>
<dbReference type="InterPro" id="IPR007867">
    <property type="entry name" value="GMC_OxRtase_C"/>
</dbReference>
<dbReference type="Pfam" id="PF00732">
    <property type="entry name" value="GMC_oxred_N"/>
    <property type="match status" value="1"/>
</dbReference>
<dbReference type="PROSITE" id="PS51379">
    <property type="entry name" value="4FE4S_FER_2"/>
    <property type="match status" value="1"/>
</dbReference>
<dbReference type="SUPFAM" id="SSF51905">
    <property type="entry name" value="FAD/NAD(P)-binding domain"/>
    <property type="match status" value="1"/>
</dbReference>
<evidence type="ECO:0000313" key="7">
    <source>
        <dbReference type="Proteomes" id="UP000003947"/>
    </source>
</evidence>
<gene>
    <name evidence="6" type="ORF">MicloDRAFT_00011130</name>
</gene>
<evidence type="ECO:0000313" key="6">
    <source>
        <dbReference type="EMBL" id="EIM30308.1"/>
    </source>
</evidence>
<dbReference type="PATRIC" id="fig|864069.3.peg.1236"/>
<evidence type="ECO:0000256" key="2">
    <source>
        <dbReference type="ARBA" id="ARBA00022630"/>
    </source>
</evidence>
<evidence type="ECO:0000256" key="4">
    <source>
        <dbReference type="ARBA" id="ARBA00023002"/>
    </source>
</evidence>
<protein>
    <submittedName>
        <fullName evidence="6">Choline dehydrogenase-like flavoprotein</fullName>
    </submittedName>
</protein>
<dbReference type="GO" id="GO:0016614">
    <property type="term" value="F:oxidoreductase activity, acting on CH-OH group of donors"/>
    <property type="evidence" value="ECO:0007669"/>
    <property type="project" value="InterPro"/>
</dbReference>
<comment type="similarity">
    <text evidence="1">Belongs to the GMC oxidoreductase family.</text>
</comment>
<organism evidence="6 7">
    <name type="scientific">Microvirga lotononidis</name>
    <dbReference type="NCBI Taxonomy" id="864069"/>
    <lineage>
        <taxon>Bacteria</taxon>
        <taxon>Pseudomonadati</taxon>
        <taxon>Pseudomonadota</taxon>
        <taxon>Alphaproteobacteria</taxon>
        <taxon>Hyphomicrobiales</taxon>
        <taxon>Methylobacteriaceae</taxon>
        <taxon>Microvirga</taxon>
    </lineage>
</organism>
<name>I4Z266_9HYPH</name>
<proteinExistence type="inferred from homology"/>
<dbReference type="HOGENOM" id="CLU_008878_4_2_5"/>
<dbReference type="eggNOG" id="COG2303">
    <property type="taxonomic scope" value="Bacteria"/>
</dbReference>
<dbReference type="InterPro" id="IPR036188">
    <property type="entry name" value="FAD/NAD-bd_sf"/>
</dbReference>
<dbReference type="STRING" id="864069.MicloDRAFT_00011130"/>
<keyword evidence="4" id="KW-0560">Oxidoreductase</keyword>
<dbReference type="Pfam" id="PF05199">
    <property type="entry name" value="GMC_oxred_C"/>
    <property type="match status" value="1"/>
</dbReference>
<keyword evidence="7" id="KW-1185">Reference proteome</keyword>
<dbReference type="EMBL" id="JH660639">
    <property type="protein sequence ID" value="EIM30308.1"/>
    <property type="molecule type" value="Genomic_DNA"/>
</dbReference>
<dbReference type="InterPro" id="IPR000172">
    <property type="entry name" value="GMC_OxRdtase_N"/>
</dbReference>
<accession>I4Z266</accession>
<dbReference type="AlphaFoldDB" id="I4Z266"/>
<dbReference type="Proteomes" id="UP000003947">
    <property type="component" value="Unassembled WGS sequence"/>
</dbReference>